<keyword evidence="1" id="KW-0472">Membrane</keyword>
<sequence length="125" mass="13953">KFWSHFKPIIDAYSGPMKDEYRFWPGPAAIRPHKVIKEISKSISALFTFIISCDCICSFVIDGHYVIQLYTDFVLTGNINSPTYAAALGIEAITGIIANVAVLLMTLYQKKQHAYSMLICCGVVE</sequence>
<feature type="transmembrane region" description="Helical" evidence="1">
    <location>
        <begin position="43"/>
        <end position="67"/>
    </location>
</feature>
<keyword evidence="1" id="KW-1133">Transmembrane helix</keyword>
<proteinExistence type="predicted"/>
<protein>
    <submittedName>
        <fullName evidence="2">Uncharacterized protein</fullName>
    </submittedName>
</protein>
<accession>A0A1X7URN5</accession>
<reference evidence="2" key="1">
    <citation type="submission" date="2017-05" db="UniProtKB">
        <authorList>
            <consortium name="EnsemblMetazoa"/>
        </authorList>
    </citation>
    <scope>IDENTIFICATION</scope>
</reference>
<dbReference type="EnsemblMetazoa" id="Aqu2.1.30443_001">
    <property type="protein sequence ID" value="Aqu2.1.30443_001"/>
    <property type="gene ID" value="Aqu2.1.30443"/>
</dbReference>
<dbReference type="InParanoid" id="A0A1X7URN5"/>
<name>A0A1X7URN5_AMPQE</name>
<organism evidence="2">
    <name type="scientific">Amphimedon queenslandica</name>
    <name type="common">Sponge</name>
    <dbReference type="NCBI Taxonomy" id="400682"/>
    <lineage>
        <taxon>Eukaryota</taxon>
        <taxon>Metazoa</taxon>
        <taxon>Porifera</taxon>
        <taxon>Demospongiae</taxon>
        <taxon>Heteroscleromorpha</taxon>
        <taxon>Haplosclerida</taxon>
        <taxon>Niphatidae</taxon>
        <taxon>Amphimedon</taxon>
    </lineage>
</organism>
<evidence type="ECO:0000256" key="1">
    <source>
        <dbReference type="SAM" id="Phobius"/>
    </source>
</evidence>
<dbReference type="AlphaFoldDB" id="A0A1X7URN5"/>
<evidence type="ECO:0000313" key="2">
    <source>
        <dbReference type="EnsemblMetazoa" id="Aqu2.1.30443_001"/>
    </source>
</evidence>
<keyword evidence="1" id="KW-0812">Transmembrane</keyword>
<feature type="transmembrane region" description="Helical" evidence="1">
    <location>
        <begin position="87"/>
        <end position="108"/>
    </location>
</feature>